<name>A0ABZ2VZE7_9GAMM</name>
<reference evidence="1 2" key="1">
    <citation type="submission" date="2022-07" db="EMBL/GenBank/DDBJ databases">
        <title>A copper resistant bacterium isolated from sediment samples of deep sea hydrothermal areas.</title>
        <authorList>
            <person name="Zeng X."/>
        </authorList>
    </citation>
    <scope>NUCLEOTIDE SEQUENCE [LARGE SCALE GENOMIC DNA]</scope>
    <source>
        <strain evidence="2">CuT 6</strain>
    </source>
</reference>
<dbReference type="EMBL" id="CP101118">
    <property type="protein sequence ID" value="WZF87729.1"/>
    <property type="molecule type" value="Genomic_DNA"/>
</dbReference>
<evidence type="ECO:0000313" key="1">
    <source>
        <dbReference type="EMBL" id="WZF87729.1"/>
    </source>
</evidence>
<keyword evidence="2" id="KW-1185">Reference proteome</keyword>
<evidence type="ECO:0000313" key="2">
    <source>
        <dbReference type="Proteomes" id="UP001475781"/>
    </source>
</evidence>
<protein>
    <submittedName>
        <fullName evidence="1">Uncharacterized protein</fullName>
    </submittedName>
</protein>
<proteinExistence type="predicted"/>
<dbReference type="Proteomes" id="UP001475781">
    <property type="component" value="Chromosome"/>
</dbReference>
<sequence length="205" mass="22942">MGLNLDIPVTVSADIGFLPTHCYRVLTDMHLVAVDASHALSLMRPAIPVHALISLVTVETNAILFFSRPESTVAKCRYRRAFLIKAEPFRMISTWPMTGLTLIFCKRGPGISRHCMRGLENVHNGDFAAFIMAGQASLSAFLGIFRGRIRFVLRHPLNATGKPAKQHNHPSEYQARTVALFLVADPDHFWFLFRVVICRADISVQ</sequence>
<accession>A0ABZ2VZE7</accession>
<organism evidence="1 2">
    <name type="scientific">Marinobacter metalliresistant</name>
    <dbReference type="NCBI Taxonomy" id="2961995"/>
    <lineage>
        <taxon>Bacteria</taxon>
        <taxon>Pseudomonadati</taxon>
        <taxon>Pseudomonadota</taxon>
        <taxon>Gammaproteobacteria</taxon>
        <taxon>Pseudomonadales</taxon>
        <taxon>Marinobacteraceae</taxon>
        <taxon>Marinobacter</taxon>
    </lineage>
</organism>
<gene>
    <name evidence="1" type="ORF">NLK58_15490</name>
</gene>